<evidence type="ECO:0000313" key="2">
    <source>
        <dbReference type="Proteomes" id="UP000297643"/>
    </source>
</evidence>
<dbReference type="EMBL" id="SOFM01000043">
    <property type="protein sequence ID" value="TFC01240.1"/>
    <property type="molecule type" value="Genomic_DNA"/>
</dbReference>
<reference evidence="1 2" key="1">
    <citation type="submission" date="2019-03" db="EMBL/GenBank/DDBJ databases">
        <title>Genomics of glacier-inhabiting Cryobacterium strains.</title>
        <authorList>
            <person name="Liu Q."/>
            <person name="Xin Y.-H."/>
        </authorList>
    </citation>
    <scope>NUCLEOTIDE SEQUENCE [LARGE SCALE GENOMIC DNA]</scope>
    <source>
        <strain evidence="1 2">RHLT2-21</strain>
    </source>
</reference>
<evidence type="ECO:0008006" key="3">
    <source>
        <dbReference type="Google" id="ProtNLM"/>
    </source>
</evidence>
<sequence>MSVDTLAITHYANQEVRRKLASTVLLPSDLIIACSHTHNAPALDDRLDPVVSYCASQEDLESVRSQSAILIENLVAVIRAALAAPQTTCTLDFVETEAHFSANREALPYIETVVPVLTARAVVGSTVLAVVFGYGCHPVANGSLAAFDADYPGVAALQVEAAYSQSVACFILGTAGDQNPIGPAGPHPATEFGTELADAVAAAVDDGPGDVLLSPIATRIEPSAKLPLEVTPTPANIAAVRSLYIERLESIDRATRLHAAASIQRLEANTMPLFVSLPVQSWIFGGAGLTLITLGGEVVSGFDFHLRAVLPGNVWVAAYCNEVPAYIPSDELLSSAGYAAGWDADVPGIAGGSMIFYDWPAHFRRGAADGVEATVIATVLGLT</sequence>
<proteinExistence type="predicted"/>
<dbReference type="AlphaFoldDB" id="A0A4R8W2K0"/>
<accession>A0A4R8W2K0</accession>
<protein>
    <recommendedName>
        <fullName evidence="3">Neutral/alkaline non-lysosomal ceramidase N-terminal domain-containing protein</fullName>
    </recommendedName>
</protein>
<gene>
    <name evidence="1" type="ORF">E3O32_13850</name>
</gene>
<keyword evidence="2" id="KW-1185">Reference proteome</keyword>
<comment type="caution">
    <text evidence="1">The sequence shown here is derived from an EMBL/GenBank/DDBJ whole genome shotgun (WGS) entry which is preliminary data.</text>
</comment>
<dbReference type="Proteomes" id="UP000297643">
    <property type="component" value="Unassembled WGS sequence"/>
</dbReference>
<organism evidence="1 2">
    <name type="scientific">Cryobacterium mannosilyticum</name>
    <dbReference type="NCBI Taxonomy" id="1259190"/>
    <lineage>
        <taxon>Bacteria</taxon>
        <taxon>Bacillati</taxon>
        <taxon>Actinomycetota</taxon>
        <taxon>Actinomycetes</taxon>
        <taxon>Micrococcales</taxon>
        <taxon>Microbacteriaceae</taxon>
        <taxon>Cryobacterium</taxon>
    </lineage>
</organism>
<dbReference type="RefSeq" id="WP_134510404.1">
    <property type="nucleotide sequence ID" value="NZ_SOFM01000043.1"/>
</dbReference>
<evidence type="ECO:0000313" key="1">
    <source>
        <dbReference type="EMBL" id="TFC01240.1"/>
    </source>
</evidence>
<name>A0A4R8W2K0_9MICO</name>